<gene>
    <name evidence="1" type="ORF">SAMN04488116_0670</name>
</gene>
<dbReference type="Proteomes" id="UP000184532">
    <property type="component" value="Unassembled WGS sequence"/>
</dbReference>
<dbReference type="RefSeq" id="WP_131819035.1">
    <property type="nucleotide sequence ID" value="NZ_FQWL01000001.1"/>
</dbReference>
<evidence type="ECO:0000313" key="1">
    <source>
        <dbReference type="EMBL" id="SHG27016.1"/>
    </source>
</evidence>
<accession>A0A1M5IFJ6</accession>
<organism evidence="1 2">
    <name type="scientific">Flagellimonas flava</name>
    <dbReference type="NCBI Taxonomy" id="570519"/>
    <lineage>
        <taxon>Bacteria</taxon>
        <taxon>Pseudomonadati</taxon>
        <taxon>Bacteroidota</taxon>
        <taxon>Flavobacteriia</taxon>
        <taxon>Flavobacteriales</taxon>
        <taxon>Flavobacteriaceae</taxon>
        <taxon>Flagellimonas</taxon>
    </lineage>
</organism>
<sequence>MKNSILTLFTCLAFGMTGFGQSMQSNLGNKIPQESVYLQFNQSLLFSGEHLLYKVYCLDKSRRQLTHISKMAYVSLVDKNGNSVFTHKVRLEKGAGYGDFFVPTSITTGSYKLIGYSEWMKNFGKETFFQSDVKIINPYQPLPAEYLEQVVDSTMETTNLNISQGVHQNIPKETNGNGVLKVDLEKNELDKREKLTITFSTENENFANGNYGLSVRKLDQMDAPSQISAQAFFKDYVNRESTAQAPSTVQNLPEIRGEVISGTIVNKEGGTPVGEVKISLSLPGEDYLFNVATSDAQGRFRFVVDQEYDNVTAALQVLAEDSGSYEIRMDENKAAYPGVQVVEFKLSKEMGALILEKSIQNQIENGFRAVKSDSIIPAQHAKPFYRNYTEHYDLDDYTRFNSIQETIVEVVDQVSVRRLDNGDRWFEIRPEEGFTDLNLRPMVFVDGLFVKRHEEFMDFGAKKIKSISFARNKVILGQQVFQGVLSFKTIEGDFYSSFYTPNIVNVDLFKPQPKKQYFNQTYTGDNTNDRVPDFRYQLLWVPKLDLADGSEELELFTSDVSGTYLLTLEGFSATGNPVSISRQFMVK</sequence>
<evidence type="ECO:0000313" key="2">
    <source>
        <dbReference type="Proteomes" id="UP000184532"/>
    </source>
</evidence>
<keyword evidence="2" id="KW-1185">Reference proteome</keyword>
<dbReference type="EMBL" id="FQWL01000001">
    <property type="protein sequence ID" value="SHG27016.1"/>
    <property type="molecule type" value="Genomic_DNA"/>
</dbReference>
<proteinExistence type="predicted"/>
<protein>
    <recommendedName>
        <fullName evidence="3">MG2 domain-containing protein</fullName>
    </recommendedName>
</protein>
<dbReference type="OrthoDB" id="679547at2"/>
<dbReference type="STRING" id="570519.SAMN04488116_0670"/>
<name>A0A1M5IFJ6_9FLAO</name>
<evidence type="ECO:0008006" key="3">
    <source>
        <dbReference type="Google" id="ProtNLM"/>
    </source>
</evidence>
<dbReference type="AlphaFoldDB" id="A0A1M5IFJ6"/>
<reference evidence="2" key="1">
    <citation type="submission" date="2016-11" db="EMBL/GenBank/DDBJ databases">
        <authorList>
            <person name="Varghese N."/>
            <person name="Submissions S."/>
        </authorList>
    </citation>
    <scope>NUCLEOTIDE SEQUENCE [LARGE SCALE GENOMIC DNA]</scope>
    <source>
        <strain evidence="2">DSM 22638</strain>
    </source>
</reference>